<dbReference type="Gene3D" id="3.30.420.10">
    <property type="entry name" value="Ribonuclease H-like superfamily/Ribonuclease H"/>
    <property type="match status" value="1"/>
</dbReference>
<dbReference type="AlphaFoldDB" id="A0A3N4J9Q8"/>
<evidence type="ECO:0000313" key="1">
    <source>
        <dbReference type="EMBL" id="RPA93190.1"/>
    </source>
</evidence>
<dbReference type="EMBL" id="ML120458">
    <property type="protein sequence ID" value="RPA93190.1"/>
    <property type="molecule type" value="Genomic_DNA"/>
</dbReference>
<reference evidence="1 2" key="1">
    <citation type="journal article" date="2018" name="Nat. Ecol. Evol.">
        <title>Pezizomycetes genomes reveal the molecular basis of ectomycorrhizal truffle lifestyle.</title>
        <authorList>
            <person name="Murat C."/>
            <person name="Payen T."/>
            <person name="Noel B."/>
            <person name="Kuo A."/>
            <person name="Morin E."/>
            <person name="Chen J."/>
            <person name="Kohler A."/>
            <person name="Krizsan K."/>
            <person name="Balestrini R."/>
            <person name="Da Silva C."/>
            <person name="Montanini B."/>
            <person name="Hainaut M."/>
            <person name="Levati E."/>
            <person name="Barry K.W."/>
            <person name="Belfiori B."/>
            <person name="Cichocki N."/>
            <person name="Clum A."/>
            <person name="Dockter R.B."/>
            <person name="Fauchery L."/>
            <person name="Guy J."/>
            <person name="Iotti M."/>
            <person name="Le Tacon F."/>
            <person name="Lindquist E.A."/>
            <person name="Lipzen A."/>
            <person name="Malagnac F."/>
            <person name="Mello A."/>
            <person name="Molinier V."/>
            <person name="Miyauchi S."/>
            <person name="Poulain J."/>
            <person name="Riccioni C."/>
            <person name="Rubini A."/>
            <person name="Sitrit Y."/>
            <person name="Splivallo R."/>
            <person name="Traeger S."/>
            <person name="Wang M."/>
            <person name="Zifcakova L."/>
            <person name="Wipf D."/>
            <person name="Zambonelli A."/>
            <person name="Paolocci F."/>
            <person name="Nowrousian M."/>
            <person name="Ottonello S."/>
            <person name="Baldrian P."/>
            <person name="Spatafora J.W."/>
            <person name="Henrissat B."/>
            <person name="Nagy L.G."/>
            <person name="Aury J.M."/>
            <person name="Wincker P."/>
            <person name="Grigoriev I.V."/>
            <person name="Bonfante P."/>
            <person name="Martin F.M."/>
        </authorList>
    </citation>
    <scope>NUCLEOTIDE SEQUENCE [LARGE SCALE GENOMIC DNA]</scope>
    <source>
        <strain evidence="1 2">120613-1</strain>
    </source>
</reference>
<proteinExistence type="predicted"/>
<dbReference type="GO" id="GO:0003676">
    <property type="term" value="F:nucleic acid binding"/>
    <property type="evidence" value="ECO:0007669"/>
    <property type="project" value="InterPro"/>
</dbReference>
<gene>
    <name evidence="1" type="ORF">L873DRAFT_1706659</name>
</gene>
<evidence type="ECO:0000313" key="2">
    <source>
        <dbReference type="Proteomes" id="UP000276215"/>
    </source>
</evidence>
<dbReference type="InterPro" id="IPR036397">
    <property type="entry name" value="RNaseH_sf"/>
</dbReference>
<accession>A0A3N4J9Q8</accession>
<sequence length="70" mass="8074">IYFQHDGVLAHHIKHTTTTFEELGMGTYLFPWPPCSPDISPIEGVWCILKCRILHHDPRPTTTPELYTTI</sequence>
<name>A0A3N4J9Q8_9PEZI</name>
<dbReference type="OrthoDB" id="4737581at2759"/>
<feature type="non-terminal residue" evidence="1">
    <location>
        <position position="1"/>
    </location>
</feature>
<protein>
    <recommendedName>
        <fullName evidence="3">Tc1-like transposase DDE domain-containing protein</fullName>
    </recommendedName>
</protein>
<keyword evidence="2" id="KW-1185">Reference proteome</keyword>
<dbReference type="Proteomes" id="UP000276215">
    <property type="component" value="Unassembled WGS sequence"/>
</dbReference>
<organism evidence="1 2">
    <name type="scientific">Choiromyces venosus 120613-1</name>
    <dbReference type="NCBI Taxonomy" id="1336337"/>
    <lineage>
        <taxon>Eukaryota</taxon>
        <taxon>Fungi</taxon>
        <taxon>Dikarya</taxon>
        <taxon>Ascomycota</taxon>
        <taxon>Pezizomycotina</taxon>
        <taxon>Pezizomycetes</taxon>
        <taxon>Pezizales</taxon>
        <taxon>Tuberaceae</taxon>
        <taxon>Choiromyces</taxon>
    </lineage>
</organism>
<evidence type="ECO:0008006" key="3">
    <source>
        <dbReference type="Google" id="ProtNLM"/>
    </source>
</evidence>